<dbReference type="InterPro" id="IPR015424">
    <property type="entry name" value="PyrdxlP-dep_Trfase"/>
</dbReference>
<dbReference type="SUPFAM" id="SSF53383">
    <property type="entry name" value="PLP-dependent transferases"/>
    <property type="match status" value="1"/>
</dbReference>
<dbReference type="EMBL" id="CM001221">
    <property type="protein sequence ID" value="AES96125.1"/>
    <property type="molecule type" value="Genomic_DNA"/>
</dbReference>
<dbReference type="eggNOG" id="ENOG502QTGD">
    <property type="taxonomic scope" value="Eukaryota"/>
</dbReference>
<dbReference type="EMBL" id="PSQE01000005">
    <property type="protein sequence ID" value="RHN55010.1"/>
    <property type="molecule type" value="Genomic_DNA"/>
</dbReference>
<reference evidence="9" key="3">
    <citation type="submission" date="2015-04" db="UniProtKB">
        <authorList>
            <consortium name="EnsemblPlants"/>
        </authorList>
    </citation>
    <scope>IDENTIFICATION</scope>
    <source>
        <strain evidence="9">cv. Jemalong A17</strain>
    </source>
</reference>
<keyword evidence="10" id="KW-1185">Reference proteome</keyword>
<keyword evidence="4 7" id="KW-0032">Aminotransferase</keyword>
<evidence type="ECO:0000256" key="4">
    <source>
        <dbReference type="ARBA" id="ARBA00022576"/>
    </source>
</evidence>
<reference evidence="7 10" key="1">
    <citation type="journal article" date="2011" name="Nature">
        <title>The Medicago genome provides insight into the evolution of rhizobial symbioses.</title>
        <authorList>
            <person name="Young N.D."/>
            <person name="Debelle F."/>
            <person name="Oldroyd G.E."/>
            <person name="Geurts R."/>
            <person name="Cannon S.B."/>
            <person name="Udvardi M.K."/>
            <person name="Benedito V.A."/>
            <person name="Mayer K.F."/>
            <person name="Gouzy J."/>
            <person name="Schoof H."/>
            <person name="Van de Peer Y."/>
            <person name="Proost S."/>
            <person name="Cook D.R."/>
            <person name="Meyers B.C."/>
            <person name="Spannagl M."/>
            <person name="Cheung F."/>
            <person name="De Mita S."/>
            <person name="Krishnakumar V."/>
            <person name="Gundlach H."/>
            <person name="Zhou S."/>
            <person name="Mudge J."/>
            <person name="Bharti A.K."/>
            <person name="Murray J.D."/>
            <person name="Naoumkina M.A."/>
            <person name="Rosen B."/>
            <person name="Silverstein K.A."/>
            <person name="Tang H."/>
            <person name="Rombauts S."/>
            <person name="Zhao P.X."/>
            <person name="Zhou P."/>
            <person name="Barbe V."/>
            <person name="Bardou P."/>
            <person name="Bechner M."/>
            <person name="Bellec A."/>
            <person name="Berger A."/>
            <person name="Berges H."/>
            <person name="Bidwell S."/>
            <person name="Bisseling T."/>
            <person name="Choisne N."/>
            <person name="Couloux A."/>
            <person name="Denny R."/>
            <person name="Deshpande S."/>
            <person name="Dai X."/>
            <person name="Doyle J.J."/>
            <person name="Dudez A.M."/>
            <person name="Farmer A.D."/>
            <person name="Fouteau S."/>
            <person name="Franken C."/>
            <person name="Gibelin C."/>
            <person name="Gish J."/>
            <person name="Goldstein S."/>
            <person name="Gonzalez A.J."/>
            <person name="Green P.J."/>
            <person name="Hallab A."/>
            <person name="Hartog M."/>
            <person name="Hua A."/>
            <person name="Humphray S.J."/>
            <person name="Jeong D.H."/>
            <person name="Jing Y."/>
            <person name="Jocker A."/>
            <person name="Kenton S.M."/>
            <person name="Kim D.J."/>
            <person name="Klee K."/>
            <person name="Lai H."/>
            <person name="Lang C."/>
            <person name="Lin S."/>
            <person name="Macmil S.L."/>
            <person name="Magdelenat G."/>
            <person name="Matthews L."/>
            <person name="McCorrison J."/>
            <person name="Monaghan E.L."/>
            <person name="Mun J.H."/>
            <person name="Najar F.Z."/>
            <person name="Nicholson C."/>
            <person name="Noirot C."/>
            <person name="O'Bleness M."/>
            <person name="Paule C.R."/>
            <person name="Poulain J."/>
            <person name="Prion F."/>
            <person name="Qin B."/>
            <person name="Qu C."/>
            <person name="Retzel E.F."/>
            <person name="Riddle C."/>
            <person name="Sallet E."/>
            <person name="Samain S."/>
            <person name="Samson N."/>
            <person name="Sanders I."/>
            <person name="Saurat O."/>
            <person name="Scarpelli C."/>
            <person name="Schiex T."/>
            <person name="Segurens B."/>
            <person name="Severin A.J."/>
            <person name="Sherrier D.J."/>
            <person name="Shi R."/>
            <person name="Sims S."/>
            <person name="Singer S.R."/>
            <person name="Sinharoy S."/>
            <person name="Sterck L."/>
            <person name="Viollet A."/>
            <person name="Wang B.B."/>
            <person name="Wang K."/>
            <person name="Wang M."/>
            <person name="Wang X."/>
            <person name="Warfsmann J."/>
            <person name="Weissenbach J."/>
            <person name="White D.D."/>
            <person name="White J.D."/>
            <person name="Wiley G.B."/>
            <person name="Wincker P."/>
            <person name="Xing Y."/>
            <person name="Yang L."/>
            <person name="Yao Z."/>
            <person name="Ying F."/>
            <person name="Zhai J."/>
            <person name="Zhou L."/>
            <person name="Zuber A."/>
            <person name="Denarie J."/>
            <person name="Dixon R.A."/>
            <person name="May G.D."/>
            <person name="Schwartz D.C."/>
            <person name="Rogers J."/>
            <person name="Quetier F."/>
            <person name="Town C.D."/>
            <person name="Roe B.A."/>
        </authorList>
    </citation>
    <scope>NUCLEOTIDE SEQUENCE [LARGE SCALE GENOMIC DNA]</scope>
    <source>
        <strain evidence="7">A17</strain>
        <strain evidence="9 10">cv. Jemalong A17</strain>
    </source>
</reference>
<dbReference type="Gene3D" id="2.10.25.30">
    <property type="entry name" value="EGF-like, alliinase"/>
    <property type="match status" value="1"/>
</dbReference>
<gene>
    <name evidence="9" type="primary">11410630</name>
    <name evidence="7" type="ordered locus">MTR_5g033510</name>
    <name evidence="8" type="ORF">MtrunA17_Chr5g0413091</name>
</gene>
<reference evidence="7 10" key="2">
    <citation type="journal article" date="2014" name="BMC Genomics">
        <title>An improved genome release (version Mt4.0) for the model legume Medicago truncatula.</title>
        <authorList>
            <person name="Tang H."/>
            <person name="Krishnakumar V."/>
            <person name="Bidwell S."/>
            <person name="Rosen B."/>
            <person name="Chan A."/>
            <person name="Zhou S."/>
            <person name="Gentzbittel L."/>
            <person name="Childs K.L."/>
            <person name="Yandell M."/>
            <person name="Gundlach H."/>
            <person name="Mayer K.F."/>
            <person name="Schwartz D.C."/>
            <person name="Town C.D."/>
        </authorList>
    </citation>
    <scope>GENOME REANNOTATION</scope>
    <source>
        <strain evidence="7">A17</strain>
        <strain evidence="9 10">cv. Jemalong A17</strain>
    </source>
</reference>
<dbReference type="AlphaFoldDB" id="G7K044"/>
<dbReference type="Gene3D" id="3.90.1150.10">
    <property type="entry name" value="Aspartate Aminotransferase, domain 1"/>
    <property type="match status" value="1"/>
</dbReference>
<evidence type="ECO:0000259" key="6">
    <source>
        <dbReference type="Pfam" id="PF04864"/>
    </source>
</evidence>
<accession>G7K044</accession>
<reference evidence="8" key="4">
    <citation type="journal article" date="2018" name="Nat. Plants">
        <title>Whole-genome landscape of Medicago truncatula symbiotic genes.</title>
        <authorList>
            <person name="Pecrix Y."/>
            <person name="Gamas P."/>
            <person name="Carrere S."/>
        </authorList>
    </citation>
    <scope>NUCLEOTIDE SEQUENCE</scope>
    <source>
        <tissue evidence="8">Leaves</tissue>
    </source>
</reference>
<keyword evidence="5" id="KW-0663">Pyridoxal phosphate</keyword>
<dbReference type="EC" id="2.6.1.-" evidence="8"/>
<dbReference type="InterPro" id="IPR037029">
    <property type="entry name" value="Alliinase_N_sf"/>
</dbReference>
<dbReference type="PANTHER" id="PTHR43795:SF15">
    <property type="entry name" value="TRYPTOPHAN AMINOTRANSFERASE-RELATED PROTEIN 1"/>
    <property type="match status" value="1"/>
</dbReference>
<comment type="cofactor">
    <cofactor evidence="1">
        <name>pyridoxal 5'-phosphate</name>
        <dbReference type="ChEBI" id="CHEBI:597326"/>
    </cofactor>
</comment>
<sequence length="401" mass="45434">MVVAKSSSASDPINNNCFPCSNGTTISLSTLSPNSIIDAQKGDPLAFESYWKQMSDECTVVIKGWELMSYYSDSSNMCWFMLPELRDEIERLHHLVGNAVTKDKYIVVGNGSSQLFQAALFALSPLDVPDHPINVISPTPYYSEYKNAINILHSRMFQWGGDAAVYDKNESYIEVVTSPNNPDGTLRVPVVNSAAKGKLIHDLAYYWPQYTPITYEADHDVMLFTFSKCTGHAGSRIGWAIVKDIEVAKKMVTFVQSSSMGVSKESQTRAAKIIGVICDGYQNFKSIESELFFEYSKRLMRERWENFRGAVEQSKVFTVTKYPRAYCNFTNEISETYPSFAWLKCEEGIENAYNFLRKMNICAREGERFGAADSKYVRVSMLVMEDEFNELLKRLSNAKIE</sequence>
<dbReference type="GO" id="GO:0006520">
    <property type="term" value="P:amino acid metabolic process"/>
    <property type="evidence" value="ECO:0000318"/>
    <property type="project" value="GO_Central"/>
</dbReference>
<dbReference type="STRING" id="3880.G7K044"/>
<evidence type="ECO:0000313" key="9">
    <source>
        <dbReference type="EnsemblPlants" id="AES96125"/>
    </source>
</evidence>
<comment type="similarity">
    <text evidence="2">Belongs to the alliinase family.</text>
</comment>
<dbReference type="InterPro" id="IPR015421">
    <property type="entry name" value="PyrdxlP-dep_Trfase_major"/>
</dbReference>
<dbReference type="KEGG" id="mtr:11410630"/>
<dbReference type="PANTHER" id="PTHR43795">
    <property type="entry name" value="BIFUNCTIONAL ASPARTATE AMINOTRANSFERASE AND GLUTAMATE/ASPARTATE-PREPHENATE AMINOTRANSFERASE-RELATED"/>
    <property type="match status" value="1"/>
</dbReference>
<evidence type="ECO:0000256" key="5">
    <source>
        <dbReference type="ARBA" id="ARBA00022898"/>
    </source>
</evidence>
<dbReference type="InterPro" id="IPR050478">
    <property type="entry name" value="Ethylene_sulfur-biosynth"/>
</dbReference>
<dbReference type="InterPro" id="IPR006948">
    <property type="entry name" value="Alliinase_C"/>
</dbReference>
<evidence type="ECO:0000313" key="10">
    <source>
        <dbReference type="Proteomes" id="UP000002051"/>
    </source>
</evidence>
<dbReference type="EnsemblPlants" id="AES96125">
    <property type="protein sequence ID" value="AES96125"/>
    <property type="gene ID" value="MTR_5g033510"/>
</dbReference>
<feature type="domain" description="Alliinase C-terminal" evidence="6">
    <location>
        <begin position="37"/>
        <end position="397"/>
    </location>
</feature>
<evidence type="ECO:0000313" key="8">
    <source>
        <dbReference type="EMBL" id="RHN55010.1"/>
    </source>
</evidence>
<evidence type="ECO:0000256" key="3">
    <source>
        <dbReference type="ARBA" id="ARBA00011738"/>
    </source>
</evidence>
<comment type="subunit">
    <text evidence="3">Homodimer.</text>
</comment>
<organism evidence="7 10">
    <name type="scientific">Medicago truncatula</name>
    <name type="common">Barrel medic</name>
    <name type="synonym">Medicago tribuloides</name>
    <dbReference type="NCBI Taxonomy" id="3880"/>
    <lineage>
        <taxon>Eukaryota</taxon>
        <taxon>Viridiplantae</taxon>
        <taxon>Streptophyta</taxon>
        <taxon>Embryophyta</taxon>
        <taxon>Tracheophyta</taxon>
        <taxon>Spermatophyta</taxon>
        <taxon>Magnoliopsida</taxon>
        <taxon>eudicotyledons</taxon>
        <taxon>Gunneridae</taxon>
        <taxon>Pentapetalae</taxon>
        <taxon>rosids</taxon>
        <taxon>fabids</taxon>
        <taxon>Fabales</taxon>
        <taxon>Fabaceae</taxon>
        <taxon>Papilionoideae</taxon>
        <taxon>50 kb inversion clade</taxon>
        <taxon>NPAAA clade</taxon>
        <taxon>Hologalegina</taxon>
        <taxon>IRL clade</taxon>
        <taxon>Trifolieae</taxon>
        <taxon>Medicago</taxon>
    </lineage>
</organism>
<dbReference type="OrthoDB" id="1633118at2759"/>
<evidence type="ECO:0000256" key="2">
    <source>
        <dbReference type="ARBA" id="ARBA00006312"/>
    </source>
</evidence>
<protein>
    <submittedName>
        <fullName evidence="8">Putative transaminase</fullName>
        <ecNumber evidence="8">2.6.1.-</ecNumber>
    </submittedName>
    <submittedName>
        <fullName evidence="7">Tryptophan aminotransferase-like protein</fullName>
    </submittedName>
</protein>
<proteinExistence type="inferred from homology"/>
<dbReference type="InterPro" id="IPR015422">
    <property type="entry name" value="PyrdxlP-dep_Trfase_small"/>
</dbReference>
<dbReference type="Pfam" id="PF04864">
    <property type="entry name" value="Alliinase_C"/>
    <property type="match status" value="1"/>
</dbReference>
<dbReference type="CDD" id="cd00609">
    <property type="entry name" value="AAT_like"/>
    <property type="match status" value="1"/>
</dbReference>
<name>G7K044_MEDTR</name>
<dbReference type="PaxDb" id="3880-AES96125"/>
<dbReference type="GO" id="GO:0016846">
    <property type="term" value="F:carbon-sulfur lyase activity"/>
    <property type="evidence" value="ECO:0007669"/>
    <property type="project" value="InterPro"/>
</dbReference>
<dbReference type="GO" id="GO:0008483">
    <property type="term" value="F:transaminase activity"/>
    <property type="evidence" value="ECO:0000318"/>
    <property type="project" value="GO_Central"/>
</dbReference>
<keyword evidence="8" id="KW-0808">Transferase</keyword>
<dbReference type="Proteomes" id="UP000265566">
    <property type="component" value="Chromosome 5"/>
</dbReference>
<dbReference type="HOGENOM" id="CLU_036760_2_0_1"/>
<dbReference type="Gramene" id="rna30127">
    <property type="protein sequence ID" value="RHN55010.1"/>
    <property type="gene ID" value="gene30127"/>
</dbReference>
<dbReference type="Proteomes" id="UP000002051">
    <property type="component" value="Chromosome 5"/>
</dbReference>
<evidence type="ECO:0000313" key="7">
    <source>
        <dbReference type="EMBL" id="AES96125.1"/>
    </source>
</evidence>
<dbReference type="Gene3D" id="3.40.640.10">
    <property type="entry name" value="Type I PLP-dependent aspartate aminotransferase-like (Major domain)"/>
    <property type="match status" value="1"/>
</dbReference>
<evidence type="ECO:0000256" key="1">
    <source>
        <dbReference type="ARBA" id="ARBA00001933"/>
    </source>
</evidence>
<dbReference type="OMA" id="FAQRCMA"/>